<dbReference type="EMBL" id="ADLS01000027">
    <property type="protein sequence ID" value="EGX68964.1"/>
    <property type="molecule type" value="Genomic_DNA"/>
</dbReference>
<dbReference type="Proteomes" id="UP000004830">
    <property type="component" value="Unassembled WGS sequence"/>
</dbReference>
<dbReference type="PATRIC" id="fig|742742.3.peg.1862"/>
<evidence type="ECO:0000313" key="2">
    <source>
        <dbReference type="Proteomes" id="UP000004830"/>
    </source>
</evidence>
<proteinExistence type="predicted"/>
<name>G1WKL9_9ACTN</name>
<keyword evidence="2" id="KW-1185">Reference proteome</keyword>
<protein>
    <recommendedName>
        <fullName evidence="3">CGNR zinc finger domain-containing protein</fullName>
    </recommendedName>
</protein>
<gene>
    <name evidence="1" type="ORF">HMPREF9452_01882</name>
</gene>
<dbReference type="SUPFAM" id="SSF160904">
    <property type="entry name" value="Jann2411-like"/>
    <property type="match status" value="1"/>
</dbReference>
<reference evidence="1 2" key="1">
    <citation type="submission" date="2011-06" db="EMBL/GenBank/DDBJ databases">
        <title>The Genome Sequence of Collinsella tanakaei YIT 12063.</title>
        <authorList>
            <consortium name="The Broad Institute Genome Sequencing Platform"/>
            <person name="Earl A."/>
            <person name="Ward D."/>
            <person name="Feldgarden M."/>
            <person name="Gevers D."/>
            <person name="Morotomi M."/>
            <person name="Young S.K."/>
            <person name="Zeng Q."/>
            <person name="Gargeya S."/>
            <person name="Fitzgerald M."/>
            <person name="Haas B."/>
            <person name="Abouelleil A."/>
            <person name="Alvarado L."/>
            <person name="Arachchi H.M."/>
            <person name="Berlin A."/>
            <person name="Brown A."/>
            <person name="Chapman S.B."/>
            <person name="Chen Z."/>
            <person name="Dunbar C."/>
            <person name="Freedman E."/>
            <person name="Gearin G."/>
            <person name="Gellesch M."/>
            <person name="Goldberg J."/>
            <person name="Griggs A."/>
            <person name="Gujja S."/>
            <person name="Heiman D."/>
            <person name="Howarth C."/>
            <person name="Larson L."/>
            <person name="Lui A."/>
            <person name="MacDonald P.J.P."/>
            <person name="Mehta T."/>
            <person name="Montmayeur A."/>
            <person name="Murphy C."/>
            <person name="Neiman D."/>
            <person name="Pearson M."/>
            <person name="Priest M."/>
            <person name="Roberts A."/>
            <person name="Saif S."/>
            <person name="Shea T."/>
            <person name="Shenoy N."/>
            <person name="Sisk P."/>
            <person name="Stolte C."/>
            <person name="Sykes S."/>
            <person name="Wortman J."/>
            <person name="Nusbaum C."/>
            <person name="Birren B."/>
        </authorList>
    </citation>
    <scope>NUCLEOTIDE SEQUENCE [LARGE SCALE GENOMIC DNA]</scope>
    <source>
        <strain evidence="1 2">YIT 12063</strain>
    </source>
</reference>
<organism evidence="1 2">
    <name type="scientific">Collinsella tanakaei YIT 12063</name>
    <dbReference type="NCBI Taxonomy" id="742742"/>
    <lineage>
        <taxon>Bacteria</taxon>
        <taxon>Bacillati</taxon>
        <taxon>Actinomycetota</taxon>
        <taxon>Coriobacteriia</taxon>
        <taxon>Coriobacteriales</taxon>
        <taxon>Coriobacteriaceae</taxon>
        <taxon>Collinsella</taxon>
    </lineage>
</organism>
<dbReference type="STRING" id="742742.HMPREF9452_01882"/>
<dbReference type="HOGENOM" id="CLU_859725_0_0_11"/>
<evidence type="ECO:0008006" key="3">
    <source>
        <dbReference type="Google" id="ProtNLM"/>
    </source>
</evidence>
<evidence type="ECO:0000313" key="1">
    <source>
        <dbReference type="EMBL" id="EGX68964.1"/>
    </source>
</evidence>
<comment type="caution">
    <text evidence="1">The sequence shown here is derived from an EMBL/GenBank/DDBJ whole genome shotgun (WGS) entry which is preliminary data.</text>
</comment>
<sequence length="323" mass="36403">MGQNGIQTSEEDLIHQPVKAEITFKFASVPLPEEVPVCTLPIWTMGAGTLEYFDEFGSRSKTVVEPQDLDTCCFTMNMQLIQEGTQPTHVLPKGFYCNEFLDLNPLDIQDLLAFQRKYGRITGARKHKPDDKDMHAVLRPEPDGDVFAGARERRHVDQLAGIKASQALYDAVPNEEFVDAILINQLSAVSFREAIATVLDAQAVVRDLLRVQREDLGPMTVLEALNAKEASEYLSIILGKVVPLIQLVTDGAEHKRSYGLIDGVFIQLARGLLNNNAYRTCANPECRRTFTPREMNRRLDTQYCCSACQERAKRLRYMNKHSK</sequence>
<dbReference type="AlphaFoldDB" id="G1WKL9"/>
<accession>G1WKL9</accession>
<dbReference type="InterPro" id="IPR023286">
    <property type="entry name" value="ABATE_dom_sf"/>
</dbReference>